<keyword evidence="3" id="KW-1185">Reference proteome</keyword>
<gene>
    <name evidence="2" type="ORF">P5673_015053</name>
</gene>
<evidence type="ECO:0000313" key="3">
    <source>
        <dbReference type="Proteomes" id="UP001249851"/>
    </source>
</evidence>
<feature type="region of interest" description="Disordered" evidence="1">
    <location>
        <begin position="1"/>
        <end position="24"/>
    </location>
</feature>
<proteinExistence type="predicted"/>
<evidence type="ECO:0000313" key="2">
    <source>
        <dbReference type="EMBL" id="KAK2561696.1"/>
    </source>
</evidence>
<protein>
    <submittedName>
        <fullName evidence="2">Uncharacterized protein</fullName>
    </submittedName>
</protein>
<dbReference type="EMBL" id="JARQWQ010000031">
    <property type="protein sequence ID" value="KAK2561696.1"/>
    <property type="molecule type" value="Genomic_DNA"/>
</dbReference>
<dbReference type="InterPro" id="IPR013083">
    <property type="entry name" value="Znf_RING/FYVE/PHD"/>
</dbReference>
<dbReference type="AlphaFoldDB" id="A0AAD9QIT7"/>
<reference evidence="2" key="1">
    <citation type="journal article" date="2023" name="G3 (Bethesda)">
        <title>Whole genome assembly and annotation of the endangered Caribbean coral Acropora cervicornis.</title>
        <authorList>
            <person name="Selwyn J.D."/>
            <person name="Vollmer S.V."/>
        </authorList>
    </citation>
    <scope>NUCLEOTIDE SEQUENCE</scope>
    <source>
        <strain evidence="2">K2</strain>
    </source>
</reference>
<sequence length="156" mass="18117">MAGGSGDHQPAAHEAGEGSSSDRPPWFHFDGLKLKAFPKSKTWYCPECQKPCRGKYSKFWVLPFIIHLMAPHQEFPLRMENQRYFKWKYNCEDKVEQTKAGPTCIESGIRFSKEYKDNVHVDLVDKLGKNPELTVECLRSCFSTYTSQQHLSRQRK</sequence>
<accession>A0AAD9QIT7</accession>
<organism evidence="2 3">
    <name type="scientific">Acropora cervicornis</name>
    <name type="common">Staghorn coral</name>
    <dbReference type="NCBI Taxonomy" id="6130"/>
    <lineage>
        <taxon>Eukaryota</taxon>
        <taxon>Metazoa</taxon>
        <taxon>Cnidaria</taxon>
        <taxon>Anthozoa</taxon>
        <taxon>Hexacorallia</taxon>
        <taxon>Scleractinia</taxon>
        <taxon>Astrocoeniina</taxon>
        <taxon>Acroporidae</taxon>
        <taxon>Acropora</taxon>
    </lineage>
</organism>
<dbReference type="Gene3D" id="3.30.40.10">
    <property type="entry name" value="Zinc/RING finger domain, C3HC4 (zinc finger)"/>
    <property type="match status" value="1"/>
</dbReference>
<dbReference type="Proteomes" id="UP001249851">
    <property type="component" value="Unassembled WGS sequence"/>
</dbReference>
<reference evidence="2" key="2">
    <citation type="journal article" date="2023" name="Science">
        <title>Genomic signatures of disease resistance in endangered staghorn corals.</title>
        <authorList>
            <person name="Vollmer S.V."/>
            <person name="Selwyn J.D."/>
            <person name="Despard B.A."/>
            <person name="Roesel C.L."/>
        </authorList>
    </citation>
    <scope>NUCLEOTIDE SEQUENCE</scope>
    <source>
        <strain evidence="2">K2</strain>
    </source>
</reference>
<name>A0AAD9QIT7_ACRCE</name>
<comment type="caution">
    <text evidence="2">The sequence shown here is derived from an EMBL/GenBank/DDBJ whole genome shotgun (WGS) entry which is preliminary data.</text>
</comment>
<evidence type="ECO:0000256" key="1">
    <source>
        <dbReference type="SAM" id="MobiDB-lite"/>
    </source>
</evidence>